<dbReference type="InterPro" id="IPR049469">
    <property type="entry name" value="RRP40_KH-I"/>
</dbReference>
<dbReference type="SUPFAM" id="SSF54791">
    <property type="entry name" value="Eukaryotic type KH-domain (KH-domain type I)"/>
    <property type="match status" value="1"/>
</dbReference>
<dbReference type="InterPro" id="IPR004088">
    <property type="entry name" value="KH_dom_type_1"/>
</dbReference>
<accession>A0ABD3MJP8</accession>
<keyword evidence="2" id="KW-0271">Exosome</keyword>
<proteinExistence type="predicted"/>
<evidence type="ECO:0000256" key="2">
    <source>
        <dbReference type="ARBA" id="ARBA00022835"/>
    </source>
</evidence>
<protein>
    <recommendedName>
        <fullName evidence="5">K Homology domain-containing protein</fullName>
    </recommendedName>
</protein>
<dbReference type="Proteomes" id="UP001530293">
    <property type="component" value="Unassembled WGS sequence"/>
</dbReference>
<evidence type="ECO:0000256" key="1">
    <source>
        <dbReference type="ARBA" id="ARBA00004123"/>
    </source>
</evidence>
<dbReference type="GO" id="GO:0000178">
    <property type="term" value="C:exosome (RNase complex)"/>
    <property type="evidence" value="ECO:0007669"/>
    <property type="project" value="UniProtKB-KW"/>
</dbReference>
<dbReference type="CDD" id="cd22526">
    <property type="entry name" value="KH-I_Rrp40"/>
    <property type="match status" value="1"/>
</dbReference>
<dbReference type="GO" id="GO:0005634">
    <property type="term" value="C:nucleus"/>
    <property type="evidence" value="ECO:0007669"/>
    <property type="project" value="UniProtKB-SubCell"/>
</dbReference>
<dbReference type="PANTHER" id="PTHR21321">
    <property type="entry name" value="PNAS-3 RELATED"/>
    <property type="match status" value="1"/>
</dbReference>
<dbReference type="AlphaFoldDB" id="A0ABD3MJP8"/>
<dbReference type="Gene3D" id="2.40.50.140">
    <property type="entry name" value="Nucleic acid-binding proteins"/>
    <property type="match status" value="1"/>
</dbReference>
<gene>
    <name evidence="6" type="ORF">ACHAWU_004739</name>
</gene>
<evidence type="ECO:0000313" key="7">
    <source>
        <dbReference type="Proteomes" id="UP001530293"/>
    </source>
</evidence>
<dbReference type="InterPro" id="IPR026699">
    <property type="entry name" value="Exosome_RNA_bind1/RRP40/RRP4"/>
</dbReference>
<comment type="caution">
    <text evidence="6">The sequence shown here is derived from an EMBL/GenBank/DDBJ whole genome shotgun (WGS) entry which is preliminary data.</text>
</comment>
<dbReference type="Pfam" id="PF15985">
    <property type="entry name" value="KH_6"/>
    <property type="match status" value="1"/>
</dbReference>
<keyword evidence="3" id="KW-0694">RNA-binding</keyword>
<feature type="region of interest" description="Disordered" evidence="4">
    <location>
        <begin position="1"/>
        <end position="34"/>
    </location>
</feature>
<sequence>MASLPPLLPFPPPPPPGFISGQSPPTFHDEPQQQQLPLAVLPGDDLTRFILKKDDASQRNKSKPPKIGTGLAIVPTSSSSRRRRRFHQNKDAMDIIINNDNDSRMNRNNTDEPSNAPSFSIIAIIAGRLIHHASNSTDTYYISSNTQRYIPTLGDRVIGIVEDTTGEYYRVNILGGHSALLHNLNFEGASKRNRPRLDPGSLVYCRVVRGVDDGVKVVGGSNSGRMVGGRVDPEVSCKVGGGSGGGGSSSIITNAMDDDGGATRKDWTTSECTYGPLSSSTTSTSFRVSLGLARSLLLPTNETLSALSKSKVPFEICIGVNGLIWVDAPAPEIVIMVQNAIKNGEVVGRGMVGGMVKSMVKNLRSQMEE</sequence>
<feature type="region of interest" description="Disordered" evidence="4">
    <location>
        <begin position="52"/>
        <end position="71"/>
    </location>
</feature>
<dbReference type="Pfam" id="PF21262">
    <property type="entry name" value="RRP40_S1"/>
    <property type="match status" value="1"/>
</dbReference>
<evidence type="ECO:0000313" key="6">
    <source>
        <dbReference type="EMBL" id="KAL3762201.1"/>
    </source>
</evidence>
<evidence type="ECO:0000256" key="4">
    <source>
        <dbReference type="SAM" id="MobiDB-lite"/>
    </source>
</evidence>
<evidence type="ECO:0000256" key="3">
    <source>
        <dbReference type="ARBA" id="ARBA00022884"/>
    </source>
</evidence>
<dbReference type="EMBL" id="JALLBG020000138">
    <property type="protein sequence ID" value="KAL3762201.1"/>
    <property type="molecule type" value="Genomic_DNA"/>
</dbReference>
<keyword evidence="7" id="KW-1185">Reference proteome</keyword>
<dbReference type="GO" id="GO:0003723">
    <property type="term" value="F:RNA binding"/>
    <property type="evidence" value="ECO:0007669"/>
    <property type="project" value="UniProtKB-KW"/>
</dbReference>
<dbReference type="InterPro" id="IPR036612">
    <property type="entry name" value="KH_dom_type_1_sf"/>
</dbReference>
<dbReference type="Gene3D" id="3.30.1370.10">
    <property type="entry name" value="K Homology domain, type 1"/>
    <property type="match status" value="1"/>
</dbReference>
<dbReference type="SUPFAM" id="SSF50249">
    <property type="entry name" value="Nucleic acid-binding proteins"/>
    <property type="match status" value="1"/>
</dbReference>
<feature type="domain" description="K Homology" evidence="5">
    <location>
        <begin position="286"/>
        <end position="331"/>
    </location>
</feature>
<dbReference type="PANTHER" id="PTHR21321:SF1">
    <property type="entry name" value="EXOSOME COMPLEX COMPONENT RRP40"/>
    <property type="match status" value="1"/>
</dbReference>
<feature type="compositionally biased region" description="Pro residues" evidence="4">
    <location>
        <begin position="1"/>
        <end position="17"/>
    </location>
</feature>
<evidence type="ECO:0000259" key="5">
    <source>
        <dbReference type="Pfam" id="PF15985"/>
    </source>
</evidence>
<dbReference type="InterPro" id="IPR012340">
    <property type="entry name" value="NA-bd_OB-fold"/>
</dbReference>
<organism evidence="6 7">
    <name type="scientific">Discostella pseudostelligera</name>
    <dbReference type="NCBI Taxonomy" id="259834"/>
    <lineage>
        <taxon>Eukaryota</taxon>
        <taxon>Sar</taxon>
        <taxon>Stramenopiles</taxon>
        <taxon>Ochrophyta</taxon>
        <taxon>Bacillariophyta</taxon>
        <taxon>Coscinodiscophyceae</taxon>
        <taxon>Thalassiosirophycidae</taxon>
        <taxon>Stephanodiscales</taxon>
        <taxon>Stephanodiscaceae</taxon>
        <taxon>Discostella</taxon>
    </lineage>
</organism>
<comment type="subcellular location">
    <subcellularLocation>
        <location evidence="1">Nucleus</location>
    </subcellularLocation>
</comment>
<name>A0ABD3MJP8_9STRA</name>
<reference evidence="6 7" key="1">
    <citation type="submission" date="2024-10" db="EMBL/GenBank/DDBJ databases">
        <title>Updated reference genomes for cyclostephanoid diatoms.</title>
        <authorList>
            <person name="Roberts W.R."/>
            <person name="Alverson A.J."/>
        </authorList>
    </citation>
    <scope>NUCLEOTIDE SEQUENCE [LARGE SCALE GENOMIC DNA]</scope>
    <source>
        <strain evidence="6 7">AJA232-27</strain>
    </source>
</reference>